<dbReference type="EnsemblMetazoa" id="CapteT150903">
    <property type="protein sequence ID" value="CapteP150903"/>
    <property type="gene ID" value="CapteG150903"/>
</dbReference>
<evidence type="ECO:0000256" key="2">
    <source>
        <dbReference type="ARBA" id="ARBA00003802"/>
    </source>
</evidence>
<keyword evidence="5" id="KW-0888">Threonine protease</keyword>
<name>R7T5W9_CAPTE</name>
<evidence type="ECO:0000256" key="3">
    <source>
        <dbReference type="ARBA" id="ARBA00022490"/>
    </source>
</evidence>
<keyword evidence="6" id="KW-0378">Hydrolase</keyword>
<dbReference type="STRING" id="283909.R7T5W9"/>
<dbReference type="Proteomes" id="UP000014760">
    <property type="component" value="Unassembled WGS sequence"/>
</dbReference>
<dbReference type="PRINTS" id="PR00141">
    <property type="entry name" value="PROTEASOME"/>
</dbReference>
<evidence type="ECO:0000256" key="7">
    <source>
        <dbReference type="ARBA" id="ARBA00022942"/>
    </source>
</evidence>
<comment type="similarity">
    <text evidence="12">Belongs to the peptidase T1B family.</text>
</comment>
<dbReference type="PANTHER" id="PTHR32194:SF3">
    <property type="entry name" value="PROTEASOME SUBUNIT BETA"/>
    <property type="match status" value="1"/>
</dbReference>
<reference evidence="13 15" key="2">
    <citation type="journal article" date="2013" name="Nature">
        <title>Insights into bilaterian evolution from three spiralian genomes.</title>
        <authorList>
            <person name="Simakov O."/>
            <person name="Marletaz F."/>
            <person name="Cho S.J."/>
            <person name="Edsinger-Gonzales E."/>
            <person name="Havlak P."/>
            <person name="Hellsten U."/>
            <person name="Kuo D.H."/>
            <person name="Larsson T."/>
            <person name="Lv J."/>
            <person name="Arendt D."/>
            <person name="Savage R."/>
            <person name="Osoegawa K."/>
            <person name="de Jong P."/>
            <person name="Grimwood J."/>
            <person name="Chapman J.A."/>
            <person name="Shapiro H."/>
            <person name="Aerts A."/>
            <person name="Otillar R.P."/>
            <person name="Terry A.Y."/>
            <person name="Boore J.L."/>
            <person name="Grigoriev I.V."/>
            <person name="Lindberg D.R."/>
            <person name="Seaver E.C."/>
            <person name="Weisblat D.A."/>
            <person name="Putnam N.H."/>
            <person name="Rokhsar D.S."/>
        </authorList>
    </citation>
    <scope>NUCLEOTIDE SEQUENCE</scope>
    <source>
        <strain evidence="13 15">I ESC-2004</strain>
    </source>
</reference>
<protein>
    <recommendedName>
        <fullName evidence="12">Proteasome subunit beta</fullName>
    </recommendedName>
</protein>
<dbReference type="EMBL" id="KB311659">
    <property type="protein sequence ID" value="ELT88834.1"/>
    <property type="molecule type" value="Genomic_DNA"/>
</dbReference>
<evidence type="ECO:0000256" key="6">
    <source>
        <dbReference type="ARBA" id="ARBA00022801"/>
    </source>
</evidence>
<proteinExistence type="inferred from homology"/>
<dbReference type="SUPFAM" id="SSF56235">
    <property type="entry name" value="N-terminal nucleophile aminohydrolases (Ntn hydrolases)"/>
    <property type="match status" value="1"/>
</dbReference>
<dbReference type="OrthoDB" id="37597at2759"/>
<evidence type="ECO:0000256" key="1">
    <source>
        <dbReference type="ARBA" id="ARBA00001198"/>
    </source>
</evidence>
<organism evidence="13">
    <name type="scientific">Capitella teleta</name>
    <name type="common">Polychaete worm</name>
    <dbReference type="NCBI Taxonomy" id="283909"/>
    <lineage>
        <taxon>Eukaryota</taxon>
        <taxon>Metazoa</taxon>
        <taxon>Spiralia</taxon>
        <taxon>Lophotrochozoa</taxon>
        <taxon>Annelida</taxon>
        <taxon>Polychaeta</taxon>
        <taxon>Sedentaria</taxon>
        <taxon>Scolecida</taxon>
        <taxon>Capitellidae</taxon>
        <taxon>Capitella</taxon>
    </lineage>
</organism>
<dbReference type="InterPro" id="IPR001353">
    <property type="entry name" value="Proteasome_sua/b"/>
</dbReference>
<evidence type="ECO:0000313" key="13">
    <source>
        <dbReference type="EMBL" id="ELT88834.1"/>
    </source>
</evidence>
<dbReference type="AlphaFoldDB" id="R7T5W9"/>
<comment type="subunit">
    <text evidence="12">Component of the proteasome complex.</text>
</comment>
<dbReference type="InterPro" id="IPR016050">
    <property type="entry name" value="Proteasome_bsu_CS"/>
</dbReference>
<comment type="function">
    <text evidence="12">Component of the proteasome, a multicatalytic proteinase complex which is characterized by its ability to cleave peptides with Arg, Phe, Tyr, Leu, and Glu adjacent to the leaving group at neutral or slightly basic pH. The proteasome has an ATP-dependent proteolytic activity.</text>
</comment>
<dbReference type="GO" id="GO:0005654">
    <property type="term" value="C:nucleoplasm"/>
    <property type="evidence" value="ECO:0007669"/>
    <property type="project" value="UniProtKB-ARBA"/>
</dbReference>
<evidence type="ECO:0000256" key="4">
    <source>
        <dbReference type="ARBA" id="ARBA00022670"/>
    </source>
</evidence>
<reference evidence="15" key="1">
    <citation type="submission" date="2012-12" db="EMBL/GenBank/DDBJ databases">
        <authorList>
            <person name="Hellsten U."/>
            <person name="Grimwood J."/>
            <person name="Chapman J.A."/>
            <person name="Shapiro H."/>
            <person name="Aerts A."/>
            <person name="Otillar R.P."/>
            <person name="Terry A.Y."/>
            <person name="Boore J.L."/>
            <person name="Simakov O."/>
            <person name="Marletaz F."/>
            <person name="Cho S.-J."/>
            <person name="Edsinger-Gonzales E."/>
            <person name="Havlak P."/>
            <person name="Kuo D.-H."/>
            <person name="Larsson T."/>
            <person name="Lv J."/>
            <person name="Arendt D."/>
            <person name="Savage R."/>
            <person name="Osoegawa K."/>
            <person name="de Jong P."/>
            <person name="Lindberg D.R."/>
            <person name="Seaver E.C."/>
            <person name="Weisblat D.A."/>
            <person name="Putnam N.H."/>
            <person name="Grigoriev I.V."/>
            <person name="Rokhsar D.S."/>
        </authorList>
    </citation>
    <scope>NUCLEOTIDE SEQUENCE</scope>
    <source>
        <strain evidence="15">I ESC-2004</strain>
    </source>
</reference>
<dbReference type="GO" id="GO:0004298">
    <property type="term" value="F:threonine-type endopeptidase activity"/>
    <property type="evidence" value="ECO:0007669"/>
    <property type="project" value="UniProtKB-KW"/>
</dbReference>
<dbReference type="HOGENOM" id="CLU_035750_7_1_1"/>
<dbReference type="FunCoup" id="R7T5W9">
    <property type="interactions" value="1150"/>
</dbReference>
<dbReference type="PROSITE" id="PS51476">
    <property type="entry name" value="PROTEASOME_BETA_2"/>
    <property type="match status" value="1"/>
</dbReference>
<comment type="subcellular location">
    <subcellularLocation>
        <location evidence="12">Cytoplasm</location>
    </subcellularLocation>
    <subcellularLocation>
        <location evidence="12">Nucleus</location>
    </subcellularLocation>
</comment>
<dbReference type="FunFam" id="3.60.20.10:FF:000030">
    <property type="entry name" value="Proteasome subunit beta"/>
    <property type="match status" value="1"/>
</dbReference>
<dbReference type="Pfam" id="PF00227">
    <property type="entry name" value="Proteasome"/>
    <property type="match status" value="1"/>
</dbReference>
<keyword evidence="8" id="KW-0865">Zymogen</keyword>
<comment type="catalytic activity">
    <reaction evidence="1">
        <text>Cleavage of peptide bonds with very broad specificity.</text>
        <dbReference type="EC" id="3.4.25.1"/>
    </reaction>
</comment>
<evidence type="ECO:0000313" key="15">
    <source>
        <dbReference type="Proteomes" id="UP000014760"/>
    </source>
</evidence>
<reference evidence="14" key="3">
    <citation type="submission" date="2015-06" db="UniProtKB">
        <authorList>
            <consortium name="EnsemblMetazoa"/>
        </authorList>
    </citation>
    <scope>IDENTIFICATION</scope>
</reference>
<evidence type="ECO:0000256" key="11">
    <source>
        <dbReference type="PIRSR" id="PIRSR600243-1"/>
    </source>
</evidence>
<dbReference type="GO" id="GO:0051603">
    <property type="term" value="P:proteolysis involved in protein catabolic process"/>
    <property type="evidence" value="ECO:0007669"/>
    <property type="project" value="InterPro"/>
</dbReference>
<evidence type="ECO:0000256" key="9">
    <source>
        <dbReference type="ARBA" id="ARBA00023242"/>
    </source>
</evidence>
<dbReference type="PANTHER" id="PTHR32194">
    <property type="entry name" value="METALLOPROTEASE TLDD"/>
    <property type="match status" value="1"/>
</dbReference>
<gene>
    <name evidence="13" type="ORF">CAPTEDRAFT_150903</name>
</gene>
<evidence type="ECO:0000256" key="5">
    <source>
        <dbReference type="ARBA" id="ARBA00022698"/>
    </source>
</evidence>
<keyword evidence="3 12" id="KW-0963">Cytoplasm</keyword>
<keyword evidence="15" id="KW-1185">Reference proteome</keyword>
<dbReference type="InterPro" id="IPR000243">
    <property type="entry name" value="Pept_T1A_subB"/>
</dbReference>
<sequence length="275" mass="30341">MALAEVCGINLPAKSSAFGLSSMQQSDDDYLGTIHNCTETFEIPQNFNPGEDLKQFTEGNDDNIKIRIAHGTTTLAFKFKHGVIVAVDSRATAGDWIASQTVKKVIEINPYLLGTMAGGAADCQYWERVVARQCRIYELRNKERISVAAASKLLANIVYNYKGMGLSMGTMICGWDKKGPGLYYVDSDGTRMTNAMFSVGSGSTYAYGVLDSSYRWDLSVEEAYALGERAIYHAAHRDAFTGGVVNMYHMKESGWVKVSQNDIGELHYKFKAEAK</sequence>
<evidence type="ECO:0000256" key="10">
    <source>
        <dbReference type="ARBA" id="ARBA00046629"/>
    </source>
</evidence>
<comment type="subunit">
    <text evidence="10">The 26S proteasome consists of a 20S proteasome core and two 19S regulatory subunits. The 20S proteasome core is a barrel-shaped complex made of 28 subunits that are arranged in four stacked rings. The two outer rings are each formed by seven alpha subunits, and the two inner rings are formed by seven beta subunits. The proteolytic activity is exerted by three beta-subunits PSMB5, PSMB6 and PSMB7. Directly interacts with POMP. Interacts with ABCB1 and TAP1.</text>
</comment>
<dbReference type="PROSITE" id="PS00854">
    <property type="entry name" value="PROTEASOME_BETA_1"/>
    <property type="match status" value="1"/>
</dbReference>
<dbReference type="Gene3D" id="3.60.20.10">
    <property type="entry name" value="Glutamine Phosphoribosylpyrophosphate, subunit 1, domain 1"/>
    <property type="match status" value="1"/>
</dbReference>
<dbReference type="GO" id="GO:0005737">
    <property type="term" value="C:cytoplasm"/>
    <property type="evidence" value="ECO:0007669"/>
    <property type="project" value="UniProtKB-SubCell"/>
</dbReference>
<keyword evidence="4" id="KW-0645">Protease</keyword>
<feature type="active site" description="Nucleophile" evidence="11">
    <location>
        <position position="72"/>
    </location>
</feature>
<dbReference type="OMA" id="NLGMAMQ"/>
<keyword evidence="7 12" id="KW-0647">Proteasome</keyword>
<dbReference type="EMBL" id="AMQN01003352">
    <property type="status" value="NOT_ANNOTATED_CDS"/>
    <property type="molecule type" value="Genomic_DNA"/>
</dbReference>
<dbReference type="InterPro" id="IPR023333">
    <property type="entry name" value="Proteasome_suB-type"/>
</dbReference>
<dbReference type="CDD" id="cd03761">
    <property type="entry name" value="proteasome_beta_type_5"/>
    <property type="match status" value="1"/>
</dbReference>
<keyword evidence="9 12" id="KW-0539">Nucleus</keyword>
<evidence type="ECO:0000256" key="8">
    <source>
        <dbReference type="ARBA" id="ARBA00023145"/>
    </source>
</evidence>
<evidence type="ECO:0000256" key="12">
    <source>
        <dbReference type="RuleBase" id="RU004203"/>
    </source>
</evidence>
<dbReference type="EMBL" id="AMQN01003353">
    <property type="status" value="NOT_ANNOTATED_CDS"/>
    <property type="molecule type" value="Genomic_DNA"/>
</dbReference>
<comment type="function">
    <text evidence="2">Component of the 20S core proteasome complex involved in the proteolytic degradation of most intracellular proteins. This complex plays numerous essential roles within the cell by associating with different regulatory particles. Associated with two 19S regulatory particles, forms the 26S proteasome and thus participates in the ATP-dependent degradation of ubiquitinated proteins. The 26S proteasome plays a key role in the maintenance of protein homeostasis by removing misfolded or damaged proteins that could impair cellular functions, and by removing proteins whose functions are no longer required. Associated with the PA200 or PA28, the 20S proteasome mediates ubiquitin-independent protein degradation. This type of proteolysis is required in several pathways including spermatogenesis (20S-PA200 complex) or generation of a subset of MHC class I-presented antigenic peptides (20S-PA28 complex). Within the 20S core complex, PSMB5 displays a chymotrypsin-like activity.</text>
</comment>
<dbReference type="GO" id="GO:0005839">
    <property type="term" value="C:proteasome core complex"/>
    <property type="evidence" value="ECO:0007669"/>
    <property type="project" value="InterPro"/>
</dbReference>
<dbReference type="InterPro" id="IPR029055">
    <property type="entry name" value="Ntn_hydrolases_N"/>
</dbReference>
<accession>R7T5W9</accession>
<evidence type="ECO:0000313" key="14">
    <source>
        <dbReference type="EnsemblMetazoa" id="CapteP150903"/>
    </source>
</evidence>